<feature type="transmembrane region" description="Helical" evidence="7">
    <location>
        <begin position="350"/>
        <end position="374"/>
    </location>
</feature>
<dbReference type="RefSeq" id="XP_040727129.1">
    <property type="nucleotide sequence ID" value="XM_040868795.1"/>
</dbReference>
<dbReference type="GO" id="GO:0140115">
    <property type="term" value="P:export across plasma membrane"/>
    <property type="evidence" value="ECO:0007669"/>
    <property type="project" value="UniProtKB-ARBA"/>
</dbReference>
<evidence type="ECO:0000256" key="5">
    <source>
        <dbReference type="ARBA" id="ARBA00023136"/>
    </source>
</evidence>
<evidence type="ECO:0000256" key="6">
    <source>
        <dbReference type="SAM" id="MobiDB-lite"/>
    </source>
</evidence>
<comment type="subcellular location">
    <subcellularLocation>
        <location evidence="1">Membrane</location>
        <topology evidence="1">Multi-pass membrane protein</topology>
    </subcellularLocation>
</comment>
<dbReference type="GO" id="GO:0015203">
    <property type="term" value="F:polyamine transmembrane transporter activity"/>
    <property type="evidence" value="ECO:0007669"/>
    <property type="project" value="TreeGrafter"/>
</dbReference>
<feature type="compositionally biased region" description="Low complexity" evidence="6">
    <location>
        <begin position="1"/>
        <end position="14"/>
    </location>
</feature>
<keyword evidence="2" id="KW-0813">Transport</keyword>
<keyword evidence="10" id="KW-1185">Reference proteome</keyword>
<dbReference type="Proteomes" id="UP000193685">
    <property type="component" value="Unassembled WGS sequence"/>
</dbReference>
<feature type="transmembrane region" description="Helical" evidence="7">
    <location>
        <begin position="248"/>
        <end position="267"/>
    </location>
</feature>
<dbReference type="FunFam" id="1.20.1250.20:FF:000172">
    <property type="entry name" value="MFS multidrug resistance transporter"/>
    <property type="match status" value="1"/>
</dbReference>
<dbReference type="OrthoDB" id="3936150at2759"/>
<dbReference type="STRING" id="56484.A0A1Y2FPW5"/>
<feature type="transmembrane region" description="Helical" evidence="7">
    <location>
        <begin position="459"/>
        <end position="476"/>
    </location>
</feature>
<feature type="transmembrane region" description="Helical" evidence="7">
    <location>
        <begin position="421"/>
        <end position="447"/>
    </location>
</feature>
<feature type="transmembrane region" description="Helical" evidence="7">
    <location>
        <begin position="127"/>
        <end position="147"/>
    </location>
</feature>
<evidence type="ECO:0000256" key="1">
    <source>
        <dbReference type="ARBA" id="ARBA00004141"/>
    </source>
</evidence>
<dbReference type="SUPFAM" id="SSF103473">
    <property type="entry name" value="MFS general substrate transporter"/>
    <property type="match status" value="1"/>
</dbReference>
<proteinExistence type="predicted"/>
<dbReference type="GO" id="GO:0010509">
    <property type="term" value="P:intracellular polyamine homeostasis"/>
    <property type="evidence" value="ECO:0007669"/>
    <property type="project" value="TreeGrafter"/>
</dbReference>
<evidence type="ECO:0000256" key="3">
    <source>
        <dbReference type="ARBA" id="ARBA00022692"/>
    </source>
</evidence>
<dbReference type="GO" id="GO:0042908">
    <property type="term" value="P:xenobiotic transport"/>
    <property type="evidence" value="ECO:0007669"/>
    <property type="project" value="UniProtKB-ARBA"/>
</dbReference>
<dbReference type="PANTHER" id="PTHR23502:SF5">
    <property type="entry name" value="QUINIDINE RESISTANCE PROTEIN 3"/>
    <property type="match status" value="1"/>
</dbReference>
<sequence>MAQSAADAAAIVATDDVDESPASSGSKPNDPVDPEHNDVLRRTRSRGSVLMRMHTGASTIVPRAKRIGFLSSLAIVPEVEDPREYTQGTKHFIVFLVAAAAMSGPMSSGILLPALSNVERDFGTTATVANLTITTFLIGMGVSPLWLAYVSEHFGRRTVYLLSFSAYTVFSILCAVSQSISQLLAFRLLAALSSGAAQAIGAGVIADIYLAQHRGNAMGWFYLGPIVGPLMSPVLGGLLTSAGSWRNTQWFIVAKAGTLTILLLFCLPETLRDAKVLEIYDKEAGSLRMPTKMEVFLHTLADPLKTIKFFAFPAVACSIAYASLNFGSLYFLNISIEYSFEMAPYNFRTIIIGCLYLGNSIGYIIGSILGGKWCDIVMQRAKEKEGGEYIPERRFGLNAWTGAFFAPAGLFIYGWTIGQFWLIPLIGTFIFGLATMFIYAAVTTYLIDALPGRGSSAMALNNLVRMLLAAGASAAAEPALKRLGNHVLFSILASVCWASTVLVLLILRKGDAWRAKAAARAEMAASQAGPAHNPR</sequence>
<evidence type="ECO:0000313" key="10">
    <source>
        <dbReference type="Proteomes" id="UP000193685"/>
    </source>
</evidence>
<gene>
    <name evidence="9" type="ORF">BCR37DRAFT_377343</name>
</gene>
<evidence type="ECO:0000256" key="2">
    <source>
        <dbReference type="ARBA" id="ARBA00022448"/>
    </source>
</evidence>
<dbReference type="GeneID" id="63785394"/>
<dbReference type="Pfam" id="PF07690">
    <property type="entry name" value="MFS_1"/>
    <property type="match status" value="1"/>
</dbReference>
<organism evidence="9 10">
    <name type="scientific">Protomyces lactucae-debilis</name>
    <dbReference type="NCBI Taxonomy" id="2754530"/>
    <lineage>
        <taxon>Eukaryota</taxon>
        <taxon>Fungi</taxon>
        <taxon>Dikarya</taxon>
        <taxon>Ascomycota</taxon>
        <taxon>Taphrinomycotina</taxon>
        <taxon>Taphrinomycetes</taxon>
        <taxon>Taphrinales</taxon>
        <taxon>Protomycetaceae</taxon>
        <taxon>Protomyces</taxon>
    </lineage>
</organism>
<feature type="transmembrane region" description="Helical" evidence="7">
    <location>
        <begin position="222"/>
        <end position="242"/>
    </location>
</feature>
<feature type="transmembrane region" description="Helical" evidence="7">
    <location>
        <begin position="92"/>
        <end position="115"/>
    </location>
</feature>
<dbReference type="PROSITE" id="PS50850">
    <property type="entry name" value="MFS"/>
    <property type="match status" value="1"/>
</dbReference>
<dbReference type="OMA" id="IFSMATT"/>
<evidence type="ECO:0000256" key="7">
    <source>
        <dbReference type="SAM" id="Phobius"/>
    </source>
</evidence>
<dbReference type="Gene3D" id="1.20.1720.10">
    <property type="entry name" value="Multidrug resistance protein D"/>
    <property type="match status" value="1"/>
</dbReference>
<feature type="transmembrane region" description="Helical" evidence="7">
    <location>
        <begin position="488"/>
        <end position="507"/>
    </location>
</feature>
<feature type="transmembrane region" description="Helical" evidence="7">
    <location>
        <begin position="159"/>
        <end position="180"/>
    </location>
</feature>
<feature type="transmembrane region" description="Helical" evidence="7">
    <location>
        <begin position="395"/>
        <end position="415"/>
    </location>
</feature>
<keyword evidence="5 7" id="KW-0472">Membrane</keyword>
<dbReference type="CDD" id="cd17323">
    <property type="entry name" value="MFS_Tpo1_MDR_like"/>
    <property type="match status" value="1"/>
</dbReference>
<accession>A0A1Y2FPW5</accession>
<keyword evidence="3 7" id="KW-0812">Transmembrane</keyword>
<dbReference type="EMBL" id="MCFI01000004">
    <property type="protein sequence ID" value="ORY85647.1"/>
    <property type="molecule type" value="Genomic_DNA"/>
</dbReference>
<feature type="transmembrane region" description="Helical" evidence="7">
    <location>
        <begin position="309"/>
        <end position="330"/>
    </location>
</feature>
<evidence type="ECO:0000313" key="9">
    <source>
        <dbReference type="EMBL" id="ORY85647.1"/>
    </source>
</evidence>
<keyword evidence="4 7" id="KW-1133">Transmembrane helix</keyword>
<dbReference type="PROSITE" id="PS00216">
    <property type="entry name" value="SUGAR_TRANSPORT_1"/>
    <property type="match status" value="1"/>
</dbReference>
<reference evidence="9 10" key="1">
    <citation type="submission" date="2016-07" db="EMBL/GenBank/DDBJ databases">
        <title>Pervasive Adenine N6-methylation of Active Genes in Fungi.</title>
        <authorList>
            <consortium name="DOE Joint Genome Institute"/>
            <person name="Mondo S.J."/>
            <person name="Dannebaum R.O."/>
            <person name="Kuo R.C."/>
            <person name="Labutti K."/>
            <person name="Haridas S."/>
            <person name="Kuo A."/>
            <person name="Salamov A."/>
            <person name="Ahrendt S.R."/>
            <person name="Lipzen A."/>
            <person name="Sullivan W."/>
            <person name="Andreopoulos W.B."/>
            <person name="Clum A."/>
            <person name="Lindquist E."/>
            <person name="Daum C."/>
            <person name="Ramamoorthy G.K."/>
            <person name="Gryganskyi A."/>
            <person name="Culley D."/>
            <person name="Magnuson J.K."/>
            <person name="James T.Y."/>
            <person name="O'Malley M.A."/>
            <person name="Stajich J.E."/>
            <person name="Spatafora J.W."/>
            <person name="Visel A."/>
            <person name="Grigoriev I.V."/>
        </authorList>
    </citation>
    <scope>NUCLEOTIDE SEQUENCE [LARGE SCALE GENOMIC DNA]</scope>
    <source>
        <strain evidence="9 10">12-1054</strain>
    </source>
</reference>
<dbReference type="PANTHER" id="PTHR23502">
    <property type="entry name" value="MAJOR FACILITATOR SUPERFAMILY"/>
    <property type="match status" value="1"/>
</dbReference>
<name>A0A1Y2FPW5_PROLT</name>
<dbReference type="AlphaFoldDB" id="A0A1Y2FPW5"/>
<evidence type="ECO:0000256" key="4">
    <source>
        <dbReference type="ARBA" id="ARBA00022989"/>
    </source>
</evidence>
<dbReference type="InterPro" id="IPR020846">
    <property type="entry name" value="MFS_dom"/>
</dbReference>
<feature type="region of interest" description="Disordered" evidence="6">
    <location>
        <begin position="1"/>
        <end position="45"/>
    </location>
</feature>
<comment type="caution">
    <text evidence="9">The sequence shown here is derived from an EMBL/GenBank/DDBJ whole genome shotgun (WGS) entry which is preliminary data.</text>
</comment>
<dbReference type="InterPro" id="IPR005829">
    <property type="entry name" value="Sugar_transporter_CS"/>
</dbReference>
<feature type="domain" description="Major facilitator superfamily (MFS) profile" evidence="8">
    <location>
        <begin position="93"/>
        <end position="511"/>
    </location>
</feature>
<protein>
    <submittedName>
        <fullName evidence="9">Major facilitator superfamily domain-containing protein</fullName>
    </submittedName>
</protein>
<dbReference type="GO" id="GO:0005886">
    <property type="term" value="C:plasma membrane"/>
    <property type="evidence" value="ECO:0007669"/>
    <property type="project" value="TreeGrafter"/>
</dbReference>
<evidence type="ECO:0000259" key="8">
    <source>
        <dbReference type="PROSITE" id="PS50850"/>
    </source>
</evidence>
<dbReference type="InterPro" id="IPR011701">
    <property type="entry name" value="MFS"/>
</dbReference>
<dbReference type="InterPro" id="IPR036259">
    <property type="entry name" value="MFS_trans_sf"/>
</dbReference>
<feature type="transmembrane region" description="Helical" evidence="7">
    <location>
        <begin position="186"/>
        <end position="210"/>
    </location>
</feature>